<keyword evidence="9" id="KW-1015">Disulfide bond</keyword>
<feature type="region of interest" description="Disordered" evidence="12">
    <location>
        <begin position="832"/>
        <end position="861"/>
    </location>
</feature>
<dbReference type="Gene3D" id="2.60.40.10">
    <property type="entry name" value="Immunoglobulins"/>
    <property type="match status" value="3"/>
</dbReference>
<reference evidence="15" key="2">
    <citation type="submission" date="2025-08" db="UniProtKB">
        <authorList>
            <consortium name="Ensembl"/>
        </authorList>
    </citation>
    <scope>IDENTIFICATION</scope>
</reference>
<dbReference type="SMART" id="SM00408">
    <property type="entry name" value="IGc2"/>
    <property type="match status" value="3"/>
</dbReference>
<evidence type="ECO:0000256" key="4">
    <source>
        <dbReference type="ARBA" id="ARBA00022692"/>
    </source>
</evidence>
<evidence type="ECO:0000256" key="10">
    <source>
        <dbReference type="ARBA" id="ARBA00023180"/>
    </source>
</evidence>
<keyword evidence="16" id="KW-1185">Reference proteome</keyword>
<dbReference type="Gene3D" id="3.80.10.10">
    <property type="entry name" value="Ribonuclease Inhibitor"/>
    <property type="match status" value="2"/>
</dbReference>
<dbReference type="HOGENOM" id="CLU_000288_18_24_1"/>
<dbReference type="FunFam" id="2.60.40.10:FF:000161">
    <property type="entry name" value="Leucine rich repeats and immunoglobulin like domains 2"/>
    <property type="match status" value="1"/>
</dbReference>
<dbReference type="Pfam" id="PF13855">
    <property type="entry name" value="LRR_8"/>
    <property type="match status" value="3"/>
</dbReference>
<keyword evidence="10" id="KW-0325">Glycoprotein</keyword>
<evidence type="ECO:0000256" key="12">
    <source>
        <dbReference type="SAM" id="MobiDB-lite"/>
    </source>
</evidence>
<keyword evidence="11" id="KW-0393">Immunoglobulin domain</keyword>
<keyword evidence="7 13" id="KW-1133">Transmembrane helix</keyword>
<dbReference type="InterPro" id="IPR036179">
    <property type="entry name" value="Ig-like_dom_sf"/>
</dbReference>
<evidence type="ECO:0000256" key="8">
    <source>
        <dbReference type="ARBA" id="ARBA00023136"/>
    </source>
</evidence>
<evidence type="ECO:0000256" key="7">
    <source>
        <dbReference type="ARBA" id="ARBA00022989"/>
    </source>
</evidence>
<feature type="domain" description="Ig-like" evidence="14">
    <location>
        <begin position="467"/>
        <end position="556"/>
    </location>
</feature>
<protein>
    <submittedName>
        <fullName evidence="15">Leucine rich repeats and immunoglobulin like domains 2</fullName>
    </submittedName>
</protein>
<dbReference type="SMART" id="SM00409">
    <property type="entry name" value="IG"/>
    <property type="match status" value="3"/>
</dbReference>
<feature type="domain" description="Ig-like" evidence="14">
    <location>
        <begin position="366"/>
        <end position="462"/>
    </location>
</feature>
<evidence type="ECO:0000256" key="2">
    <source>
        <dbReference type="ARBA" id="ARBA00022475"/>
    </source>
</evidence>
<dbReference type="CDD" id="cd05763">
    <property type="entry name" value="IgI_LRIG1-like"/>
    <property type="match status" value="1"/>
</dbReference>
<accession>I3KBX4</accession>
<dbReference type="SUPFAM" id="SSF52058">
    <property type="entry name" value="L domain-like"/>
    <property type="match status" value="1"/>
</dbReference>
<dbReference type="SMART" id="SM00082">
    <property type="entry name" value="LRRCT"/>
    <property type="match status" value="1"/>
</dbReference>
<dbReference type="PANTHER" id="PTHR45842:SF23">
    <property type="entry name" value="LEUCINE-RICH REPEATS AND IMMUNOGLOBULIN-LIKE DOMAINS PROTEIN 2-RELATED"/>
    <property type="match status" value="1"/>
</dbReference>
<proteinExistence type="predicted"/>
<dbReference type="SMART" id="SM00365">
    <property type="entry name" value="LRR_SD22"/>
    <property type="match status" value="4"/>
</dbReference>
<feature type="transmembrane region" description="Helical" evidence="13">
    <location>
        <begin position="664"/>
        <end position="691"/>
    </location>
</feature>
<name>I3KBX4_ORENI</name>
<evidence type="ECO:0000256" key="13">
    <source>
        <dbReference type="SAM" id="Phobius"/>
    </source>
</evidence>
<dbReference type="AlphaFoldDB" id="I3KBX4"/>
<dbReference type="InterPro" id="IPR013098">
    <property type="entry name" value="Ig_I-set"/>
</dbReference>
<feature type="domain" description="Ig-like" evidence="14">
    <location>
        <begin position="561"/>
        <end position="649"/>
    </location>
</feature>
<feature type="compositionally biased region" description="Basic and acidic residues" evidence="12">
    <location>
        <begin position="832"/>
        <end position="846"/>
    </location>
</feature>
<comment type="subcellular location">
    <subcellularLocation>
        <location evidence="1">Cell membrane</location>
        <topology evidence="1">Single-pass type I membrane protein</topology>
    </subcellularLocation>
</comment>
<keyword evidence="6" id="KW-0677">Repeat</keyword>
<reference evidence="16" key="1">
    <citation type="submission" date="2012-01" db="EMBL/GenBank/DDBJ databases">
        <title>The Genome Sequence of Oreochromis niloticus (Nile Tilapia).</title>
        <authorList>
            <consortium name="Broad Institute Genome Assembly Team"/>
            <consortium name="Broad Institute Sequencing Platform"/>
            <person name="Di Palma F."/>
            <person name="Johnson J."/>
            <person name="Lander E.S."/>
            <person name="Lindblad-Toh K."/>
        </authorList>
    </citation>
    <scope>NUCLEOTIDE SEQUENCE [LARGE SCALE GENOMIC DNA]</scope>
</reference>
<gene>
    <name evidence="15" type="primary">LRIG2</name>
    <name evidence="15" type="synonym">lrig2</name>
</gene>
<dbReference type="Pfam" id="PF13927">
    <property type="entry name" value="Ig_3"/>
    <property type="match status" value="1"/>
</dbReference>
<evidence type="ECO:0000256" key="5">
    <source>
        <dbReference type="ARBA" id="ARBA00022729"/>
    </source>
</evidence>
<dbReference type="FunFam" id="2.60.40.10:FF:000224">
    <property type="entry name" value="Leucine rich repeats and immunoglobulin like domains 3"/>
    <property type="match status" value="1"/>
</dbReference>
<dbReference type="InterPro" id="IPR001611">
    <property type="entry name" value="Leu-rich_rpt"/>
</dbReference>
<evidence type="ECO:0000313" key="15">
    <source>
        <dbReference type="Ensembl" id="ENSONIP00000018619.2"/>
    </source>
</evidence>
<dbReference type="InterPro" id="IPR003599">
    <property type="entry name" value="Ig_sub"/>
</dbReference>
<evidence type="ECO:0000256" key="6">
    <source>
        <dbReference type="ARBA" id="ARBA00022737"/>
    </source>
</evidence>
<dbReference type="Pfam" id="PF07679">
    <property type="entry name" value="I-set"/>
    <property type="match status" value="2"/>
</dbReference>
<dbReference type="InterPro" id="IPR032675">
    <property type="entry name" value="LRR_dom_sf"/>
</dbReference>
<dbReference type="InterPro" id="IPR050467">
    <property type="entry name" value="LRFN"/>
</dbReference>
<evidence type="ECO:0000313" key="16">
    <source>
        <dbReference type="Proteomes" id="UP000005207"/>
    </source>
</evidence>
<feature type="region of interest" description="Disordered" evidence="12">
    <location>
        <begin position="719"/>
        <end position="738"/>
    </location>
</feature>
<evidence type="ECO:0000256" key="9">
    <source>
        <dbReference type="ARBA" id="ARBA00023157"/>
    </source>
</evidence>
<organism evidence="15 16">
    <name type="scientific">Oreochromis niloticus</name>
    <name type="common">Nile tilapia</name>
    <name type="synonym">Tilapia nilotica</name>
    <dbReference type="NCBI Taxonomy" id="8128"/>
    <lineage>
        <taxon>Eukaryota</taxon>
        <taxon>Metazoa</taxon>
        <taxon>Chordata</taxon>
        <taxon>Craniata</taxon>
        <taxon>Vertebrata</taxon>
        <taxon>Euteleostomi</taxon>
        <taxon>Actinopterygii</taxon>
        <taxon>Neopterygii</taxon>
        <taxon>Teleostei</taxon>
        <taxon>Neoteleostei</taxon>
        <taxon>Acanthomorphata</taxon>
        <taxon>Ovalentaria</taxon>
        <taxon>Cichlomorphae</taxon>
        <taxon>Cichliformes</taxon>
        <taxon>Cichlidae</taxon>
        <taxon>African cichlids</taxon>
        <taxon>Pseudocrenilabrinae</taxon>
        <taxon>Oreochromini</taxon>
        <taxon>Oreochromis</taxon>
    </lineage>
</organism>
<dbReference type="PANTHER" id="PTHR45842">
    <property type="entry name" value="SYNAPTIC ADHESION-LIKE MOLECULE SALM"/>
    <property type="match status" value="1"/>
</dbReference>
<dbReference type="PROSITE" id="PS50835">
    <property type="entry name" value="IG_LIKE"/>
    <property type="match status" value="3"/>
</dbReference>
<keyword evidence="3" id="KW-0433">Leucine-rich repeat</keyword>
<dbReference type="Ensembl" id="ENSONIT00000018636.2">
    <property type="protein sequence ID" value="ENSONIP00000018619.2"/>
    <property type="gene ID" value="ENSONIG00000014788.2"/>
</dbReference>
<reference evidence="15" key="3">
    <citation type="submission" date="2025-09" db="UniProtKB">
        <authorList>
            <consortium name="Ensembl"/>
        </authorList>
    </citation>
    <scope>IDENTIFICATION</scope>
</reference>
<dbReference type="GO" id="GO:0005886">
    <property type="term" value="C:plasma membrane"/>
    <property type="evidence" value="ECO:0007669"/>
    <property type="project" value="UniProtKB-SubCell"/>
</dbReference>
<dbReference type="FunFam" id="3.80.10.10:FF:001164">
    <property type="entry name" value="GH01279p"/>
    <property type="match status" value="1"/>
</dbReference>
<keyword evidence="4 13" id="KW-0812">Transmembrane</keyword>
<evidence type="ECO:0000256" key="1">
    <source>
        <dbReference type="ARBA" id="ARBA00004251"/>
    </source>
</evidence>
<dbReference type="GeneTree" id="ENSGT00940000158791"/>
<keyword evidence="8 13" id="KW-0472">Membrane</keyword>
<dbReference type="InterPro" id="IPR003591">
    <property type="entry name" value="Leu-rich_rpt_typical-subtyp"/>
</dbReference>
<evidence type="ECO:0000256" key="3">
    <source>
        <dbReference type="ARBA" id="ARBA00022614"/>
    </source>
</evidence>
<dbReference type="SUPFAM" id="SSF48726">
    <property type="entry name" value="Immunoglobulin"/>
    <property type="match status" value="3"/>
</dbReference>
<evidence type="ECO:0000259" key="14">
    <source>
        <dbReference type="PROSITE" id="PS50835"/>
    </source>
</evidence>
<dbReference type="FunFam" id="2.60.40.10:FF:000150">
    <property type="entry name" value="Leucine rich repeats and immunoglobulin like domains 3"/>
    <property type="match status" value="1"/>
</dbReference>
<dbReference type="InterPro" id="IPR013783">
    <property type="entry name" value="Ig-like_fold"/>
</dbReference>
<keyword evidence="5" id="KW-0732">Signal</keyword>
<keyword evidence="2" id="KW-1003">Cell membrane</keyword>
<evidence type="ECO:0000256" key="11">
    <source>
        <dbReference type="ARBA" id="ARBA00023319"/>
    </source>
</evidence>
<dbReference type="InterPro" id="IPR003598">
    <property type="entry name" value="Ig_sub2"/>
</dbReference>
<dbReference type="InterPro" id="IPR000483">
    <property type="entry name" value="Cys-rich_flank_reg_C"/>
</dbReference>
<dbReference type="PROSITE" id="PS51450">
    <property type="entry name" value="LRR"/>
    <property type="match status" value="4"/>
</dbReference>
<dbReference type="Proteomes" id="UP000005207">
    <property type="component" value="Linkage group LG5"/>
</dbReference>
<sequence>MLTVATFSFLFKLDFSTLNHNELTVFPYLGDVSSNITGLSLVHNRITELSMLQLQPYVSLETLDLTSNSISELRVGSFPSMQLKYLNLSNNKISVLEPGCFENISSSLLVLRLNRNRLAVLPSKVFRLPQLQFLELKRNKIKIVDSLTFKGMDSLKSLKMQRNGITKLMDGAFFGLNNIEELELEHNNLTEVNKGWLYGLRMLRILRVSQNAVGIIGPDAWEFCQKLEELDLSGNHLTRLEETAFKGLDFLESMNLGENSISHLGEGVFSGLSSLRTLDIRNNEISWAIEDSIVISCFPNYSSILSVLNTSNLLCDCHMQWLGPWLTDSQFQQSVSAICAHPVNLLGRNVLSISPEEFVCDDFPKPQITTHPETSVALRGNNVTLSCIASSSSDSPMTTAWRKDGEVLYDAEVENYARYQEGELIYTTVLHLLNVNFTDEGRYQCVVSNHFGSNYSNRAKLTVNEMPSFLKTPMDLTIRTGTTARLECAAEGHPSPQIAWQKDGGTDFPAARERRMHVMPDDDVFFIAKVKTEDMGVYSCTAQNAAGSLSANATLTVLETPSFMRPLEDRTVARGETAVLQCIAGGSPAPRLNWTKDDGPLVLTERHFFAAANQLLIIVDAGPADAGKYTCIMSNTLGTERGHIYLSVSPSPNCDTGTVYDQDGWTTVGIVVIVVVCCVVGTSLVWVIVIYHMRRKSEDYSITNTDEMNLPADIPSYLSSQGTLSEPQEGYSNSEAGSHQQLMPPLSNGYVHKGTDGGAGPLVICSDCYDNANIYSRTREYCPYAYLGEDDPLDKTVPGLKENLSERAQHEDAALNSLTGNQDSSVFFTSHDKRLSSHTPPDRKSIFEAPAWSIPDPSDCT</sequence>
<dbReference type="SMART" id="SM00369">
    <property type="entry name" value="LRR_TYP"/>
    <property type="match status" value="10"/>
</dbReference>
<dbReference type="InterPro" id="IPR007110">
    <property type="entry name" value="Ig-like_dom"/>
</dbReference>